<proteinExistence type="predicted"/>
<accession>A0AAX6MH93</accession>
<protein>
    <recommendedName>
        <fullName evidence="4">SET domain-containing protein</fullName>
    </recommendedName>
</protein>
<dbReference type="PANTHER" id="PTHR47332:SF6">
    <property type="entry name" value="SET DOMAIN-CONTAINING PROTEIN"/>
    <property type="match status" value="1"/>
</dbReference>
<dbReference type="SUPFAM" id="SSF82199">
    <property type="entry name" value="SET domain"/>
    <property type="match status" value="1"/>
</dbReference>
<feature type="signal peptide" evidence="1">
    <location>
        <begin position="1"/>
        <end position="15"/>
    </location>
</feature>
<dbReference type="Proteomes" id="UP001369815">
    <property type="component" value="Unassembled WGS sequence"/>
</dbReference>
<gene>
    <name evidence="2" type="ORF">Daesc_006501</name>
</gene>
<evidence type="ECO:0000256" key="1">
    <source>
        <dbReference type="SAM" id="SignalP"/>
    </source>
</evidence>
<name>A0AAX6MH93_9PEZI</name>
<dbReference type="InterPro" id="IPR011990">
    <property type="entry name" value="TPR-like_helical_dom_sf"/>
</dbReference>
<sequence length="394" mass="43446">MRKFLLLCQFTAALANTVQQHLESQTCAVPSPLRIFDTQICVSSDGPPAEHGGPLGEASSPLKKWKSGGICRGARADKFCVFTNEVFNRGEGVSIITTARSISTISTRPAFLTDKAEAIDSNSKSAVPYREVEIPGKDIGLVATRAIRAGELIMARTPAIMVNENAINTLGKKVVSELLIRAADNLPSQHRESLLKLSTHGSTSDYGDKLYKILQTNSFRTGYHDGINPFYSLFTEEVVAKEIYLLKGFSPLQSHSTRQEKLQKEWGFKCSCQRCSANATAIAESDRRVSQIHALWKELDDHSTTSKGSADKAELLISLYEQEGILGRLNEAYYRAAIEYIGIGNAEKATKYAALCIENGLLFVGPDRPFVKNMQDLIANPTGHPKWKFRLKDN</sequence>
<keyword evidence="1" id="KW-0732">Signal</keyword>
<evidence type="ECO:0000313" key="3">
    <source>
        <dbReference type="Proteomes" id="UP001369815"/>
    </source>
</evidence>
<evidence type="ECO:0008006" key="4">
    <source>
        <dbReference type="Google" id="ProtNLM"/>
    </source>
</evidence>
<dbReference type="AlphaFoldDB" id="A0AAX6MH93"/>
<dbReference type="InterPro" id="IPR053185">
    <property type="entry name" value="SET_domain_protein"/>
</dbReference>
<dbReference type="PANTHER" id="PTHR47332">
    <property type="entry name" value="SET DOMAIN-CONTAINING PROTEIN 5"/>
    <property type="match status" value="1"/>
</dbReference>
<keyword evidence="3" id="KW-1185">Reference proteome</keyword>
<comment type="caution">
    <text evidence="2">The sequence shown here is derived from an EMBL/GenBank/DDBJ whole genome shotgun (WGS) entry which is preliminary data.</text>
</comment>
<feature type="chain" id="PRO_5043915334" description="SET domain-containing protein" evidence="1">
    <location>
        <begin position="16"/>
        <end position="394"/>
    </location>
</feature>
<dbReference type="InterPro" id="IPR046341">
    <property type="entry name" value="SET_dom_sf"/>
</dbReference>
<dbReference type="Gene3D" id="1.25.40.10">
    <property type="entry name" value="Tetratricopeptide repeat domain"/>
    <property type="match status" value="1"/>
</dbReference>
<dbReference type="EMBL" id="JBANMG010000006">
    <property type="protein sequence ID" value="KAK6951975.1"/>
    <property type="molecule type" value="Genomic_DNA"/>
</dbReference>
<evidence type="ECO:0000313" key="2">
    <source>
        <dbReference type="EMBL" id="KAK6951975.1"/>
    </source>
</evidence>
<organism evidence="2 3">
    <name type="scientific">Daldinia eschscholtzii</name>
    <dbReference type="NCBI Taxonomy" id="292717"/>
    <lineage>
        <taxon>Eukaryota</taxon>
        <taxon>Fungi</taxon>
        <taxon>Dikarya</taxon>
        <taxon>Ascomycota</taxon>
        <taxon>Pezizomycotina</taxon>
        <taxon>Sordariomycetes</taxon>
        <taxon>Xylariomycetidae</taxon>
        <taxon>Xylariales</taxon>
        <taxon>Hypoxylaceae</taxon>
        <taxon>Daldinia</taxon>
    </lineage>
</organism>
<reference evidence="2 3" key="1">
    <citation type="journal article" date="2024" name="Front Chem Biol">
        <title>Unveiling the potential of Daldinia eschscholtzii MFLUCC 19-0629 through bioactivity and bioinformatics studies for enhanced sustainable agriculture production.</title>
        <authorList>
            <person name="Brooks S."/>
            <person name="Weaver J.A."/>
            <person name="Klomchit A."/>
            <person name="Alharthi S.A."/>
            <person name="Onlamun T."/>
            <person name="Nurani R."/>
            <person name="Vong T.K."/>
            <person name="Alberti F."/>
            <person name="Greco C."/>
        </authorList>
    </citation>
    <scope>NUCLEOTIDE SEQUENCE [LARGE SCALE GENOMIC DNA]</scope>
    <source>
        <strain evidence="2">MFLUCC 19-0629</strain>
    </source>
</reference>